<keyword evidence="2" id="KW-1185">Reference proteome</keyword>
<reference evidence="1 2" key="1">
    <citation type="journal article" date="2014" name="Genome Announc.">
        <title>Draft Genome Sequence of Magnetospirillum sp. Strain SO-1, a Freshwater Magnetotactic Bacterium Isolated from the Ol'khovka River, Russia.</title>
        <authorList>
            <person name="Grouzdev D.S."/>
            <person name="Dziuba M.V."/>
            <person name="Sukhacheva M.S."/>
            <person name="Mardanov A.V."/>
            <person name="Beletskiy A.V."/>
            <person name="Kuznetsov B.B."/>
            <person name="Skryabin K.G."/>
        </authorList>
    </citation>
    <scope>NUCLEOTIDE SEQUENCE [LARGE SCALE GENOMIC DNA]</scope>
    <source>
        <strain evidence="1 2">SO-1</strain>
    </source>
</reference>
<dbReference type="Proteomes" id="UP000011744">
    <property type="component" value="Unassembled WGS sequence"/>
</dbReference>
<name>M3A806_9PROT</name>
<dbReference type="STRING" id="1244869.H261_17643"/>
<dbReference type="EMBL" id="AONQ01000059">
    <property type="protein sequence ID" value="EME68599.1"/>
    <property type="molecule type" value="Genomic_DNA"/>
</dbReference>
<accession>M3A806</accession>
<organism evidence="1 2">
    <name type="scientific">Paramagnetospirillum caucaseum</name>
    <dbReference type="NCBI Taxonomy" id="1244869"/>
    <lineage>
        <taxon>Bacteria</taxon>
        <taxon>Pseudomonadati</taxon>
        <taxon>Pseudomonadota</taxon>
        <taxon>Alphaproteobacteria</taxon>
        <taxon>Rhodospirillales</taxon>
        <taxon>Magnetospirillaceae</taxon>
        <taxon>Paramagnetospirillum</taxon>
    </lineage>
</organism>
<proteinExistence type="predicted"/>
<dbReference type="PATRIC" id="fig|1244869.3.peg.3534"/>
<dbReference type="InterPro" id="IPR011990">
    <property type="entry name" value="TPR-like_helical_dom_sf"/>
</dbReference>
<evidence type="ECO:0000313" key="2">
    <source>
        <dbReference type="Proteomes" id="UP000011744"/>
    </source>
</evidence>
<protein>
    <recommendedName>
        <fullName evidence="3">Tetratricopeptide repeat protein</fullName>
    </recommendedName>
</protein>
<comment type="caution">
    <text evidence="1">The sequence shown here is derived from an EMBL/GenBank/DDBJ whole genome shotgun (WGS) entry which is preliminary data.</text>
</comment>
<dbReference type="AlphaFoldDB" id="M3A806"/>
<dbReference type="eggNOG" id="COG0457">
    <property type="taxonomic scope" value="Bacteria"/>
</dbReference>
<evidence type="ECO:0000313" key="1">
    <source>
        <dbReference type="EMBL" id="EME68599.1"/>
    </source>
</evidence>
<dbReference type="SUPFAM" id="SSF48452">
    <property type="entry name" value="TPR-like"/>
    <property type="match status" value="1"/>
</dbReference>
<sequence length="354" mass="37442">MTTSQPVDSGAEIARLDALAADFRRRLEFDPGVVYPAHAECLWQLGNLRITHGDAEAGLLAISEAIGLYRAIAQVQPESYAVQLASLLNSQSNLLAEAAHMEEARAVGLNAVEHARQAMDRRPDQARFVLVSSLINLAGLKMRGGDTAGTVEELSQAVDVFRAGGEAGQPFLGSMVEALHRAAMAFSEVGLWSEAIETRRLLIGLFGEAPPAAVVQLLTLTLQQASVALAGAGQADRALAHAGEAVDLARLLFEADATAHRLALAQAVGNLAGRCHDAGRLKEGLDRSLEAVDLFHEAVSQDPVHAVPSLIITLDSMASILGALGLPEQAATVREQRIQLQETLDIIAPRSEAG</sequence>
<evidence type="ECO:0008006" key="3">
    <source>
        <dbReference type="Google" id="ProtNLM"/>
    </source>
</evidence>
<dbReference type="Gene3D" id="1.25.40.10">
    <property type="entry name" value="Tetratricopeptide repeat domain"/>
    <property type="match status" value="2"/>
</dbReference>
<gene>
    <name evidence="1" type="ORF">H261_17643</name>
</gene>
<dbReference type="OrthoDB" id="7337989at2"/>
<dbReference type="RefSeq" id="WP_008620135.1">
    <property type="nucleotide sequence ID" value="NZ_AONQ01000059.1"/>
</dbReference>